<evidence type="ECO:0000313" key="2">
    <source>
        <dbReference type="EMBL" id="MBW0557428.1"/>
    </source>
</evidence>
<evidence type="ECO:0000313" key="3">
    <source>
        <dbReference type="Proteomes" id="UP000765509"/>
    </source>
</evidence>
<evidence type="ECO:0000256" key="1">
    <source>
        <dbReference type="SAM" id="MobiDB-lite"/>
    </source>
</evidence>
<gene>
    <name evidence="2" type="ORF">O181_097143</name>
</gene>
<protein>
    <submittedName>
        <fullName evidence="2">Uncharacterized protein</fullName>
    </submittedName>
</protein>
<feature type="region of interest" description="Disordered" evidence="1">
    <location>
        <begin position="1"/>
        <end position="82"/>
    </location>
</feature>
<keyword evidence="3" id="KW-1185">Reference proteome</keyword>
<feature type="compositionally biased region" description="Polar residues" evidence="1">
    <location>
        <begin position="24"/>
        <end position="35"/>
    </location>
</feature>
<name>A0A9Q3J8C0_9BASI</name>
<reference evidence="2" key="1">
    <citation type="submission" date="2021-03" db="EMBL/GenBank/DDBJ databases">
        <title>Draft genome sequence of rust myrtle Austropuccinia psidii MF-1, a brazilian biotype.</title>
        <authorList>
            <person name="Quecine M.C."/>
            <person name="Pachon D.M.R."/>
            <person name="Bonatelli M.L."/>
            <person name="Correr F.H."/>
            <person name="Franceschini L.M."/>
            <person name="Leite T.F."/>
            <person name="Margarido G.R.A."/>
            <person name="Almeida C.A."/>
            <person name="Ferrarezi J.A."/>
            <person name="Labate C.A."/>
        </authorList>
    </citation>
    <scope>NUCLEOTIDE SEQUENCE</scope>
    <source>
        <strain evidence="2">MF-1</strain>
    </source>
</reference>
<accession>A0A9Q3J8C0</accession>
<sequence>MLSEYQKKNLAQGKDNTPVEAPQASASKNLPQQVSKKPKKTPQDQSEGQAKVKGTGKAQVEQALPSELQSSKEREDSHGKCVQYGKNFDGIQNQGRGKIEPIFPIEIDLVKLVLNLNLAIKKL</sequence>
<dbReference type="Proteomes" id="UP000765509">
    <property type="component" value="Unassembled WGS sequence"/>
</dbReference>
<dbReference type="EMBL" id="AVOT02065299">
    <property type="protein sequence ID" value="MBW0557428.1"/>
    <property type="molecule type" value="Genomic_DNA"/>
</dbReference>
<dbReference type="AlphaFoldDB" id="A0A9Q3J8C0"/>
<proteinExistence type="predicted"/>
<comment type="caution">
    <text evidence="2">The sequence shown here is derived from an EMBL/GenBank/DDBJ whole genome shotgun (WGS) entry which is preliminary data.</text>
</comment>
<organism evidence="2 3">
    <name type="scientific">Austropuccinia psidii MF-1</name>
    <dbReference type="NCBI Taxonomy" id="1389203"/>
    <lineage>
        <taxon>Eukaryota</taxon>
        <taxon>Fungi</taxon>
        <taxon>Dikarya</taxon>
        <taxon>Basidiomycota</taxon>
        <taxon>Pucciniomycotina</taxon>
        <taxon>Pucciniomycetes</taxon>
        <taxon>Pucciniales</taxon>
        <taxon>Sphaerophragmiaceae</taxon>
        <taxon>Austropuccinia</taxon>
    </lineage>
</organism>
<feature type="compositionally biased region" description="Basic and acidic residues" evidence="1">
    <location>
        <begin position="70"/>
        <end position="79"/>
    </location>
</feature>